<feature type="domain" description="N-acetyltransferase" evidence="1">
    <location>
        <begin position="16"/>
        <end position="193"/>
    </location>
</feature>
<gene>
    <name evidence="2" type="ORF">CDV26_06980</name>
</gene>
<sequence>MLFDNLIKTNIKANLISIRAYQDSDFNDLHNCFDSEQLKWFPEDYVDFEDYKSQKLSLQEDRKLIMLSLIDNLDDKIFGITCLFNIDDFHKNLEVGMTWIDKQYQGTGYNLLFKYYLFKFLIEEIKLNRVYLKTDSNNLKSFHAMNGVGLNYEVKLLSHMLVKNGTRLRDSELFSVTCKTWENIKSYMIKKLDKKFEDFVW</sequence>
<dbReference type="InterPro" id="IPR016181">
    <property type="entry name" value="Acyl_CoA_acyltransferase"/>
</dbReference>
<dbReference type="PANTHER" id="PTHR43610:SF1">
    <property type="entry name" value="N-ACETYLTRANSFERASE DOMAIN-CONTAINING PROTEIN"/>
    <property type="match status" value="1"/>
</dbReference>
<dbReference type="RefSeq" id="WP_088772664.1">
    <property type="nucleotide sequence ID" value="NZ_AP023082.1"/>
</dbReference>
<evidence type="ECO:0000313" key="3">
    <source>
        <dbReference type="Proteomes" id="UP000249910"/>
    </source>
</evidence>
<reference evidence="2 3" key="1">
    <citation type="submission" date="2017-06" db="EMBL/GenBank/DDBJ databases">
        <title>Complete genome of Francisella halioticida.</title>
        <authorList>
            <person name="Sjodin A."/>
        </authorList>
    </citation>
    <scope>NUCLEOTIDE SEQUENCE [LARGE SCALE GENOMIC DNA]</scope>
    <source>
        <strain evidence="2 3">DSM 23729</strain>
    </source>
</reference>
<dbReference type="Proteomes" id="UP000249910">
    <property type="component" value="Chromosome"/>
</dbReference>
<organism evidence="2 3">
    <name type="scientific">Francisella halioticida</name>
    <dbReference type="NCBI Taxonomy" id="549298"/>
    <lineage>
        <taxon>Bacteria</taxon>
        <taxon>Pseudomonadati</taxon>
        <taxon>Pseudomonadota</taxon>
        <taxon>Gammaproteobacteria</taxon>
        <taxon>Thiotrichales</taxon>
        <taxon>Francisellaceae</taxon>
        <taxon>Francisella</taxon>
    </lineage>
</organism>
<dbReference type="PANTHER" id="PTHR43610">
    <property type="entry name" value="BLL6696 PROTEIN"/>
    <property type="match status" value="1"/>
</dbReference>
<dbReference type="Pfam" id="PF13302">
    <property type="entry name" value="Acetyltransf_3"/>
    <property type="match status" value="1"/>
</dbReference>
<evidence type="ECO:0000313" key="2">
    <source>
        <dbReference type="EMBL" id="ASG68165.1"/>
    </source>
</evidence>
<dbReference type="InterPro" id="IPR000182">
    <property type="entry name" value="GNAT_dom"/>
</dbReference>
<accession>A0ABM6LZZ3</accession>
<dbReference type="EMBL" id="CP022132">
    <property type="protein sequence ID" value="ASG68165.1"/>
    <property type="molecule type" value="Genomic_DNA"/>
</dbReference>
<evidence type="ECO:0000259" key="1">
    <source>
        <dbReference type="PROSITE" id="PS51186"/>
    </source>
</evidence>
<dbReference type="PROSITE" id="PS51186">
    <property type="entry name" value="GNAT"/>
    <property type="match status" value="1"/>
</dbReference>
<dbReference type="Gene3D" id="3.40.630.30">
    <property type="match status" value="1"/>
</dbReference>
<protein>
    <recommendedName>
        <fullName evidence="1">N-acetyltransferase domain-containing protein</fullName>
    </recommendedName>
</protein>
<dbReference type="SUPFAM" id="SSF55729">
    <property type="entry name" value="Acyl-CoA N-acyltransferases (Nat)"/>
    <property type="match status" value="1"/>
</dbReference>
<keyword evidence="3" id="KW-1185">Reference proteome</keyword>
<proteinExistence type="predicted"/>
<name>A0ABM6LZZ3_9GAMM</name>